<reference evidence="2" key="1">
    <citation type="submission" date="2020-11" db="EMBL/GenBank/DDBJ databases">
        <authorList>
            <consortium name="DOE Joint Genome Institute"/>
            <person name="Ahrendt S."/>
            <person name="Riley R."/>
            <person name="Andreopoulos W."/>
            <person name="Labutti K."/>
            <person name="Pangilinan J."/>
            <person name="Ruiz-Duenas F.J."/>
            <person name="Barrasa J.M."/>
            <person name="Sanchez-Garcia M."/>
            <person name="Camarero S."/>
            <person name="Miyauchi S."/>
            <person name="Serrano A."/>
            <person name="Linde D."/>
            <person name="Babiker R."/>
            <person name="Drula E."/>
            <person name="Ayuso-Fernandez I."/>
            <person name="Pacheco R."/>
            <person name="Padilla G."/>
            <person name="Ferreira P."/>
            <person name="Barriuso J."/>
            <person name="Kellner H."/>
            <person name="Castanera R."/>
            <person name="Alfaro M."/>
            <person name="Ramirez L."/>
            <person name="Pisabarro A.G."/>
            <person name="Kuo A."/>
            <person name="Tritt A."/>
            <person name="Lipzen A."/>
            <person name="He G."/>
            <person name="Yan M."/>
            <person name="Ng V."/>
            <person name="Cullen D."/>
            <person name="Martin F."/>
            <person name="Rosso M.-N."/>
            <person name="Henrissat B."/>
            <person name="Hibbett D."/>
            <person name="Martinez A.T."/>
            <person name="Grigoriev I.V."/>
        </authorList>
    </citation>
    <scope>NUCLEOTIDE SEQUENCE</scope>
    <source>
        <strain evidence="2">CBS 506.95</strain>
    </source>
</reference>
<protein>
    <recommendedName>
        <fullName evidence="4">Secreted protein</fullName>
    </recommendedName>
</protein>
<organism evidence="2 3">
    <name type="scientific">Crepidotus variabilis</name>
    <dbReference type="NCBI Taxonomy" id="179855"/>
    <lineage>
        <taxon>Eukaryota</taxon>
        <taxon>Fungi</taxon>
        <taxon>Dikarya</taxon>
        <taxon>Basidiomycota</taxon>
        <taxon>Agaricomycotina</taxon>
        <taxon>Agaricomycetes</taxon>
        <taxon>Agaricomycetidae</taxon>
        <taxon>Agaricales</taxon>
        <taxon>Agaricineae</taxon>
        <taxon>Crepidotaceae</taxon>
        <taxon>Crepidotus</taxon>
    </lineage>
</organism>
<evidence type="ECO:0000313" key="2">
    <source>
        <dbReference type="EMBL" id="KAF9533049.1"/>
    </source>
</evidence>
<accession>A0A9P6EQX6</accession>
<proteinExistence type="predicted"/>
<keyword evidence="1" id="KW-0732">Signal</keyword>
<keyword evidence="3" id="KW-1185">Reference proteome</keyword>
<sequence length="79" mass="9105">MIVCVTLICWVSCLKAIYGHNERYPRLGTAHEDSQRHVHRALLPVNSCLQPVEEALLQPLCKAQYPWKYRCLTLLSLNV</sequence>
<feature type="chain" id="PRO_5040268499" description="Secreted protein" evidence="1">
    <location>
        <begin position="20"/>
        <end position="79"/>
    </location>
</feature>
<evidence type="ECO:0000256" key="1">
    <source>
        <dbReference type="SAM" id="SignalP"/>
    </source>
</evidence>
<feature type="signal peptide" evidence="1">
    <location>
        <begin position="1"/>
        <end position="19"/>
    </location>
</feature>
<comment type="caution">
    <text evidence="2">The sequence shown here is derived from an EMBL/GenBank/DDBJ whole genome shotgun (WGS) entry which is preliminary data.</text>
</comment>
<evidence type="ECO:0000313" key="3">
    <source>
        <dbReference type="Proteomes" id="UP000807306"/>
    </source>
</evidence>
<gene>
    <name evidence="2" type="ORF">CPB83DRAFT_526759</name>
</gene>
<name>A0A9P6EQX6_9AGAR</name>
<dbReference type="EMBL" id="MU157829">
    <property type="protein sequence ID" value="KAF9533049.1"/>
    <property type="molecule type" value="Genomic_DNA"/>
</dbReference>
<dbReference type="AlphaFoldDB" id="A0A9P6EQX6"/>
<dbReference type="Proteomes" id="UP000807306">
    <property type="component" value="Unassembled WGS sequence"/>
</dbReference>
<evidence type="ECO:0008006" key="4">
    <source>
        <dbReference type="Google" id="ProtNLM"/>
    </source>
</evidence>